<keyword evidence="2" id="KW-1185">Reference proteome</keyword>
<protein>
    <submittedName>
        <fullName evidence="1">DUF3726 domain-containing protein</fullName>
    </submittedName>
</protein>
<dbReference type="Proteomes" id="UP000327179">
    <property type="component" value="Chromosome"/>
</dbReference>
<dbReference type="InterPro" id="IPR036111">
    <property type="entry name" value="Mal/L-sulfo/L-lacto_DH-like_sf"/>
</dbReference>
<organism evidence="1 2">
    <name type="scientific">Metapseudomonas lalkuanensis</name>
    <dbReference type="NCBI Taxonomy" id="2604832"/>
    <lineage>
        <taxon>Bacteria</taxon>
        <taxon>Pseudomonadati</taxon>
        <taxon>Pseudomonadota</taxon>
        <taxon>Gammaproteobacteria</taxon>
        <taxon>Pseudomonadales</taxon>
        <taxon>Pseudomonadaceae</taxon>
        <taxon>Metapseudomonas</taxon>
    </lineage>
</organism>
<sequence length="247" mass="27434">MLISANELTALLKRVFEGMGYTPGHYEDAAALVSWLQLHREDGLGELERALDLVADRDRQANELVAEGPATLIAECHGRSALNCLPILLELACVQALEQGSIRVEIQHCHNRKFILKLLADCARQGLWAQARWENGHDPVRRHVARIEAGAAYPTYREYRLPDHLPQANRQSLTLDLGTVAHPQPELEVGAAREERCVTPADFTLARQQALENGTEISPALWQRLNQLAEAVLVESSERSRSCAGGR</sequence>
<evidence type="ECO:0000313" key="1">
    <source>
        <dbReference type="EMBL" id="QEY63339.1"/>
    </source>
</evidence>
<dbReference type="SUPFAM" id="SSF89733">
    <property type="entry name" value="L-sulfolactate dehydrogenase-like"/>
    <property type="match status" value="1"/>
</dbReference>
<dbReference type="AlphaFoldDB" id="A0A5J6QRM3"/>
<dbReference type="InterPro" id="IPR022201">
    <property type="entry name" value="DUF3726"/>
</dbReference>
<dbReference type="GO" id="GO:0016491">
    <property type="term" value="F:oxidoreductase activity"/>
    <property type="evidence" value="ECO:0007669"/>
    <property type="project" value="InterPro"/>
</dbReference>
<dbReference type="KEGG" id="plal:FXN65_15225"/>
<accession>A0A5J6QRM3</accession>
<evidence type="ECO:0000313" key="2">
    <source>
        <dbReference type="Proteomes" id="UP000327179"/>
    </source>
</evidence>
<dbReference type="EMBL" id="CP043311">
    <property type="protein sequence ID" value="QEY63339.1"/>
    <property type="molecule type" value="Genomic_DNA"/>
</dbReference>
<proteinExistence type="predicted"/>
<gene>
    <name evidence="1" type="ORF">FXN65_15225</name>
</gene>
<name>A0A5J6QRM3_9GAMM</name>
<reference evidence="1 2" key="1">
    <citation type="submission" date="2019-08" db="EMBL/GenBank/DDBJ databases">
        <title>Whole-genome Sequencing of e-waste polymer degrading bacterium Pseudomonas sp. strain PE08.</title>
        <authorList>
            <person name="Kirdat K."/>
            <person name="Debbarma P."/>
            <person name="Narawade N."/>
            <person name="Suyal D."/>
            <person name="Thorat V."/>
            <person name="Shouche Y."/>
            <person name="Goel R."/>
            <person name="Yadav A."/>
        </authorList>
    </citation>
    <scope>NUCLEOTIDE SEQUENCE [LARGE SCALE GENOMIC DNA]</scope>
    <source>
        <strain evidence="1 2">PE08</strain>
    </source>
</reference>
<dbReference type="Pfam" id="PF12525">
    <property type="entry name" value="DUF3726"/>
    <property type="match status" value="1"/>
</dbReference>
<dbReference type="RefSeq" id="WP_151133986.1">
    <property type="nucleotide sequence ID" value="NZ_CP043311.1"/>
</dbReference>